<dbReference type="SMART" id="SM00198">
    <property type="entry name" value="SCP"/>
    <property type="match status" value="1"/>
</dbReference>
<name>A0A5M8PLH7_9LECA</name>
<gene>
    <name evidence="4" type="ORF">FRX48_06417</name>
</gene>
<feature type="domain" description="SCP" evidence="3">
    <location>
        <begin position="160"/>
        <end position="319"/>
    </location>
</feature>
<dbReference type="Proteomes" id="UP000324767">
    <property type="component" value="Unassembled WGS sequence"/>
</dbReference>
<dbReference type="PANTHER" id="PTHR10334">
    <property type="entry name" value="CYSTEINE-RICH SECRETORY PROTEIN-RELATED"/>
    <property type="match status" value="1"/>
</dbReference>
<comment type="caution">
    <text evidence="4">The sequence shown here is derived from an EMBL/GenBank/DDBJ whole genome shotgun (WGS) entry which is preliminary data.</text>
</comment>
<feature type="chain" id="PRO_5024285084" description="SCP domain-containing protein" evidence="2">
    <location>
        <begin position="18"/>
        <end position="345"/>
    </location>
</feature>
<evidence type="ECO:0000256" key="2">
    <source>
        <dbReference type="SAM" id="SignalP"/>
    </source>
</evidence>
<organism evidence="4 5">
    <name type="scientific">Lasallia pustulata</name>
    <dbReference type="NCBI Taxonomy" id="136370"/>
    <lineage>
        <taxon>Eukaryota</taxon>
        <taxon>Fungi</taxon>
        <taxon>Dikarya</taxon>
        <taxon>Ascomycota</taxon>
        <taxon>Pezizomycotina</taxon>
        <taxon>Lecanoromycetes</taxon>
        <taxon>OSLEUM clade</taxon>
        <taxon>Umbilicariomycetidae</taxon>
        <taxon>Umbilicariales</taxon>
        <taxon>Umbilicariaceae</taxon>
        <taxon>Lasallia</taxon>
    </lineage>
</organism>
<dbReference type="InterPro" id="IPR001283">
    <property type="entry name" value="CRISP-related"/>
</dbReference>
<dbReference type="AlphaFoldDB" id="A0A5M8PLH7"/>
<dbReference type="InterPro" id="IPR014044">
    <property type="entry name" value="CAP_dom"/>
</dbReference>
<dbReference type="OrthoDB" id="337038at2759"/>
<accession>A0A5M8PLH7</accession>
<dbReference type="InterPro" id="IPR018244">
    <property type="entry name" value="Allrgn_V5/Tpx1_CS"/>
</dbReference>
<feature type="compositionally biased region" description="Low complexity" evidence="1">
    <location>
        <begin position="126"/>
        <end position="141"/>
    </location>
</feature>
<dbReference type="PRINTS" id="PR00837">
    <property type="entry name" value="V5TPXLIKE"/>
</dbReference>
<feature type="region of interest" description="Disordered" evidence="1">
    <location>
        <begin position="126"/>
        <end position="151"/>
    </location>
</feature>
<reference evidence="4 5" key="1">
    <citation type="submission" date="2019-09" db="EMBL/GenBank/DDBJ databases">
        <title>The hologenome of the rock-dwelling lichen Lasallia pustulata.</title>
        <authorList>
            <person name="Greshake Tzovaras B."/>
            <person name="Segers F."/>
            <person name="Bicker A."/>
            <person name="Dal Grande F."/>
            <person name="Otte J."/>
            <person name="Hankeln T."/>
            <person name="Schmitt I."/>
            <person name="Ebersberger I."/>
        </authorList>
    </citation>
    <scope>NUCLEOTIDE SEQUENCE [LARGE SCALE GENOMIC DNA]</scope>
    <source>
        <strain evidence="4">A1-1</strain>
    </source>
</reference>
<evidence type="ECO:0000313" key="4">
    <source>
        <dbReference type="EMBL" id="KAA6409805.1"/>
    </source>
</evidence>
<dbReference type="GO" id="GO:0005576">
    <property type="term" value="C:extracellular region"/>
    <property type="evidence" value="ECO:0007669"/>
    <property type="project" value="InterPro"/>
</dbReference>
<protein>
    <recommendedName>
        <fullName evidence="3">SCP domain-containing protein</fullName>
    </recommendedName>
</protein>
<evidence type="ECO:0000256" key="1">
    <source>
        <dbReference type="SAM" id="MobiDB-lite"/>
    </source>
</evidence>
<dbReference type="PROSITE" id="PS01009">
    <property type="entry name" value="CRISP_1"/>
    <property type="match status" value="1"/>
</dbReference>
<feature type="region of interest" description="Disordered" evidence="1">
    <location>
        <begin position="51"/>
        <end position="80"/>
    </location>
</feature>
<feature type="signal peptide" evidence="2">
    <location>
        <begin position="1"/>
        <end position="17"/>
    </location>
</feature>
<dbReference type="InterPro" id="IPR035940">
    <property type="entry name" value="CAP_sf"/>
</dbReference>
<evidence type="ECO:0000259" key="3">
    <source>
        <dbReference type="SMART" id="SM00198"/>
    </source>
</evidence>
<dbReference type="EMBL" id="VXIT01000010">
    <property type="protein sequence ID" value="KAA6409805.1"/>
    <property type="molecule type" value="Genomic_DNA"/>
</dbReference>
<evidence type="ECO:0000313" key="5">
    <source>
        <dbReference type="Proteomes" id="UP000324767"/>
    </source>
</evidence>
<keyword evidence="2" id="KW-0732">Signal</keyword>
<proteinExistence type="predicted"/>
<dbReference type="Pfam" id="PF00188">
    <property type="entry name" value="CAP"/>
    <property type="match status" value="1"/>
</dbReference>
<dbReference type="SUPFAM" id="SSF55797">
    <property type="entry name" value="PR-1-like"/>
    <property type="match status" value="1"/>
</dbReference>
<feature type="compositionally biased region" description="Low complexity" evidence="1">
    <location>
        <begin position="65"/>
        <end position="80"/>
    </location>
</feature>
<sequence length="345" mass="35243">MRCSTLVSALLVAGAISSPVHQKLHNKRAIVYEVVTDIVIEYVTDYASAPTSVQAPNDPGHHHSSTTPAPAPVTSTSTTPVAVTTSVAPVTTSVAPVTTSVAPVTTSVAPVTTSVAPVTTSVAPVSSSVAVAPSTTTSSSSDTGAGNGPLPATLDADGTLYQEIVLTHHNVHRANHSASALNWNATLAQYAKEQAMTCVYSETLPAGQPGGWGQNIAAGAQVVNVSAVITGQFYNGEEPVYPGYGEASPDMSNFQNWGHFSQVVWGNTESVGCYSYTCNPTNDCQANGQPYLANTPCGPGGVPAINHVCNYYPPGNYAGEYTQVGSPAGNPGVVVNGQGVSGLPS</sequence>
<dbReference type="Gene3D" id="3.40.33.10">
    <property type="entry name" value="CAP"/>
    <property type="match status" value="1"/>
</dbReference>